<evidence type="ECO:0000259" key="1">
    <source>
        <dbReference type="Pfam" id="PF17900"/>
    </source>
</evidence>
<protein>
    <submittedName>
        <fullName evidence="2">Aminopeptidase 2 mitochondrial</fullName>
        <ecNumber evidence="2">3.4.11.2</ecNumber>
    </submittedName>
</protein>
<comment type="caution">
    <text evidence="2">The sequence shown here is derived from an EMBL/GenBank/DDBJ whole genome shotgun (WGS) entry which is preliminary data.</text>
</comment>
<dbReference type="InterPro" id="IPR042097">
    <property type="entry name" value="Aminopeptidase_N-like_N_sf"/>
</dbReference>
<keyword evidence="2" id="KW-0031">Aminopeptidase</keyword>
<dbReference type="EC" id="3.4.11.2" evidence="2"/>
<reference evidence="2 3" key="1">
    <citation type="journal article" date="2024" name="BMC Biol.">
        <title>Comparative genomics of Ascetosporea gives new insight into the evolutionary basis for animal parasitism in Rhizaria.</title>
        <authorList>
            <person name="Hiltunen Thoren M."/>
            <person name="Onut-Brannstrom I."/>
            <person name="Alfjorden A."/>
            <person name="Peckova H."/>
            <person name="Swords F."/>
            <person name="Hooper C."/>
            <person name="Holzer A.S."/>
            <person name="Bass D."/>
            <person name="Burki F."/>
        </authorList>
    </citation>
    <scope>NUCLEOTIDE SEQUENCE [LARGE SCALE GENOMIC DNA]</scope>
    <source>
        <strain evidence="2">20-A016</strain>
    </source>
</reference>
<sequence>MMIKILNKMNKNKRIVLPSTIIPSKYRLSLIPNMTDFTYSGKVIVDLHAKQPVNQIKLHSADLEFKNVEFSQSDHNKKIDVSKISFDSAEETAEIPTTVSQGDGTLKIEFSGLINDQMKGFYRSTFKDATGKSRVVGCTQFEPIDARRAFPCWDEPVHKAKFDVDITVPQKYLVLSNMEGFFNAI</sequence>
<dbReference type="InterPro" id="IPR045357">
    <property type="entry name" value="Aminopeptidase_N-like_N"/>
</dbReference>
<dbReference type="PANTHER" id="PTHR11533:SF174">
    <property type="entry name" value="PUROMYCIN-SENSITIVE AMINOPEPTIDASE-RELATED"/>
    <property type="match status" value="1"/>
</dbReference>
<feature type="domain" description="Aminopeptidase N-like N-terminal" evidence="1">
    <location>
        <begin position="23"/>
        <end position="179"/>
    </location>
</feature>
<dbReference type="EMBL" id="JBDODL010000259">
    <property type="protein sequence ID" value="MES1919339.1"/>
    <property type="molecule type" value="Genomic_DNA"/>
</dbReference>
<dbReference type="Pfam" id="PF17900">
    <property type="entry name" value="Peptidase_M1_N"/>
    <property type="match status" value="1"/>
</dbReference>
<proteinExistence type="predicted"/>
<keyword evidence="2" id="KW-0645">Protease</keyword>
<dbReference type="Gene3D" id="2.60.40.1730">
    <property type="entry name" value="tricorn interacting facor f3 domain"/>
    <property type="match status" value="1"/>
</dbReference>
<dbReference type="GO" id="GO:0016285">
    <property type="term" value="F:alanyl aminopeptidase activity"/>
    <property type="evidence" value="ECO:0007669"/>
    <property type="project" value="UniProtKB-EC"/>
</dbReference>
<dbReference type="InterPro" id="IPR050344">
    <property type="entry name" value="Peptidase_M1_aminopeptidases"/>
</dbReference>
<organism evidence="2 3">
    <name type="scientific">Bonamia ostreae</name>
    <dbReference type="NCBI Taxonomy" id="126728"/>
    <lineage>
        <taxon>Eukaryota</taxon>
        <taxon>Sar</taxon>
        <taxon>Rhizaria</taxon>
        <taxon>Endomyxa</taxon>
        <taxon>Ascetosporea</taxon>
        <taxon>Haplosporida</taxon>
        <taxon>Bonamia</taxon>
    </lineage>
</organism>
<name>A0ABV2AI28_9EUKA</name>
<evidence type="ECO:0000313" key="3">
    <source>
        <dbReference type="Proteomes" id="UP001439008"/>
    </source>
</evidence>
<dbReference type="Proteomes" id="UP001439008">
    <property type="component" value="Unassembled WGS sequence"/>
</dbReference>
<keyword evidence="3" id="KW-1185">Reference proteome</keyword>
<evidence type="ECO:0000313" key="2">
    <source>
        <dbReference type="EMBL" id="MES1919339.1"/>
    </source>
</evidence>
<dbReference type="PANTHER" id="PTHR11533">
    <property type="entry name" value="PROTEASE M1 ZINC METALLOPROTEASE"/>
    <property type="match status" value="1"/>
</dbReference>
<accession>A0ABV2AI28</accession>
<keyword evidence="2" id="KW-0378">Hydrolase</keyword>
<gene>
    <name evidence="2" type="primary">APE2_1</name>
    <name evidence="2" type="ORF">MHBO_001188</name>
</gene>
<dbReference type="SUPFAM" id="SSF63737">
    <property type="entry name" value="Leukotriene A4 hydrolase N-terminal domain"/>
    <property type="match status" value="1"/>
</dbReference>